<dbReference type="Pfam" id="PF00672">
    <property type="entry name" value="HAMP"/>
    <property type="match status" value="1"/>
</dbReference>
<dbReference type="InterPro" id="IPR003660">
    <property type="entry name" value="HAMP_dom"/>
</dbReference>
<accession>A0ABP4XKQ4</accession>
<feature type="domain" description="Histidine kinase" evidence="14">
    <location>
        <begin position="441"/>
        <end position="659"/>
    </location>
</feature>
<reference evidence="17" key="1">
    <citation type="journal article" date="2019" name="Int. J. Syst. Evol. Microbiol.">
        <title>The Global Catalogue of Microorganisms (GCM) 10K type strain sequencing project: providing services to taxonomists for standard genome sequencing and annotation.</title>
        <authorList>
            <consortium name="The Broad Institute Genomics Platform"/>
            <consortium name="The Broad Institute Genome Sequencing Center for Infectious Disease"/>
            <person name="Wu L."/>
            <person name="Ma J."/>
        </authorList>
    </citation>
    <scope>NUCLEOTIDE SEQUENCE [LARGE SCALE GENOMIC DNA]</scope>
    <source>
        <strain evidence="17">JCM 13250</strain>
    </source>
</reference>
<evidence type="ECO:0000256" key="7">
    <source>
        <dbReference type="ARBA" id="ARBA00022741"/>
    </source>
</evidence>
<keyword evidence="9" id="KW-0067">ATP-binding</keyword>
<proteinExistence type="predicted"/>
<dbReference type="CDD" id="cd00075">
    <property type="entry name" value="HATPase"/>
    <property type="match status" value="1"/>
</dbReference>
<keyword evidence="7" id="KW-0547">Nucleotide-binding</keyword>
<keyword evidence="8" id="KW-0418">Kinase</keyword>
<dbReference type="SMART" id="SM00387">
    <property type="entry name" value="HATPase_c"/>
    <property type="match status" value="1"/>
</dbReference>
<dbReference type="CDD" id="cd00082">
    <property type="entry name" value="HisKA"/>
    <property type="match status" value="1"/>
</dbReference>
<dbReference type="PANTHER" id="PTHR42878">
    <property type="entry name" value="TWO-COMPONENT HISTIDINE KINASE"/>
    <property type="match status" value="1"/>
</dbReference>
<gene>
    <name evidence="16" type="ORF">GCM10009682_02420</name>
</gene>
<evidence type="ECO:0000313" key="17">
    <source>
        <dbReference type="Proteomes" id="UP001500218"/>
    </source>
</evidence>
<comment type="caution">
    <text evidence="16">The sequence shown here is derived from an EMBL/GenBank/DDBJ whole genome shotgun (WGS) entry which is preliminary data.</text>
</comment>
<dbReference type="InterPro" id="IPR003018">
    <property type="entry name" value="GAF"/>
</dbReference>
<dbReference type="SMART" id="SM00065">
    <property type="entry name" value="GAF"/>
    <property type="match status" value="1"/>
</dbReference>
<dbReference type="Proteomes" id="UP001500218">
    <property type="component" value="Unassembled WGS sequence"/>
</dbReference>
<keyword evidence="17" id="KW-1185">Reference proteome</keyword>
<dbReference type="EC" id="2.7.13.3" evidence="3"/>
<keyword evidence="6 13" id="KW-0812">Transmembrane</keyword>
<dbReference type="EMBL" id="BAAALT010000003">
    <property type="protein sequence ID" value="GAA1783792.1"/>
    <property type="molecule type" value="Genomic_DNA"/>
</dbReference>
<dbReference type="Pfam" id="PF00512">
    <property type="entry name" value="HisKA"/>
    <property type="match status" value="1"/>
</dbReference>
<sequence length="661" mass="70614">MGGLLLWTAILLAGLFLLFGAVRLIAVEPWYQQAEDRLNDIYGSQTANDKVRAVIDAGEVALSGYLLTGNPQLKRTYEKAAAEAPVAMADLLKLVDPTNPVVAVMRQRTDEWWRTADHLVNTTPGAAQTVAEVAEVQARYQEAVSANAVLDKQFSDEYADLFHEVKNLRTISVYTTIAATLAAAAVAFLASVRITRRIVRPLDRVVAAVDRFGRGDLDARVTVGNEPREIAAVGASVNQMADQVSRLYAEDEAQNRRYGEVRRLGMLMRRDLAVAAAMRAAAQGLGEVLGADHVVVRLIRYDEDATSPAIWSVQGAVGDPAALSALPVDWLAGREEGSFVADAVPATDSLLPEAERAALLAAGAGPVITVAIGPGADPLGHVTLIRRVGSPPWSDFDVRMAEMSAGDLGRSLVNARLFEQERHLVEQLRRLNTAQSEFVSAVSHDLRTPLTSIAGYLELLTEEEAGPITSAQAKMLAVIERNTLRLRMLIEDLLILSRIETGTYDSDKRPVDLAAVVTGALQAIEPTAAKADVTVRAAVHPPLPLRGDPEQLDRMVMNLLSNAVKFTPAGGTVTVEAGQDGAAVVMTVRDTGIGIPEADQELLFGRFFRASNAVRREIPGTGLGLAIVAATVQGHGGVVTVASREGEGSTFTVRLPAGDCA</sequence>
<dbReference type="InterPro" id="IPR003594">
    <property type="entry name" value="HATPase_dom"/>
</dbReference>
<dbReference type="SUPFAM" id="SSF55781">
    <property type="entry name" value="GAF domain-like"/>
    <property type="match status" value="1"/>
</dbReference>
<keyword evidence="5" id="KW-0808">Transferase</keyword>
<dbReference type="InterPro" id="IPR050351">
    <property type="entry name" value="BphY/WalK/GraS-like"/>
</dbReference>
<dbReference type="Gene3D" id="3.30.565.10">
    <property type="entry name" value="Histidine kinase-like ATPase, C-terminal domain"/>
    <property type="match status" value="1"/>
</dbReference>
<keyword evidence="11" id="KW-0902">Two-component regulatory system</keyword>
<evidence type="ECO:0000256" key="13">
    <source>
        <dbReference type="SAM" id="Phobius"/>
    </source>
</evidence>
<dbReference type="PROSITE" id="PS50885">
    <property type="entry name" value="HAMP"/>
    <property type="match status" value="1"/>
</dbReference>
<dbReference type="InterPro" id="IPR005467">
    <property type="entry name" value="His_kinase_dom"/>
</dbReference>
<evidence type="ECO:0000313" key="16">
    <source>
        <dbReference type="EMBL" id="GAA1783792.1"/>
    </source>
</evidence>
<keyword evidence="13" id="KW-0472">Membrane</keyword>
<dbReference type="PROSITE" id="PS50109">
    <property type="entry name" value="HIS_KIN"/>
    <property type="match status" value="1"/>
</dbReference>
<dbReference type="SUPFAM" id="SSF47384">
    <property type="entry name" value="Homodimeric domain of signal transducing histidine kinase"/>
    <property type="match status" value="1"/>
</dbReference>
<evidence type="ECO:0000256" key="4">
    <source>
        <dbReference type="ARBA" id="ARBA00022553"/>
    </source>
</evidence>
<dbReference type="SUPFAM" id="SSF55874">
    <property type="entry name" value="ATPase domain of HSP90 chaperone/DNA topoisomerase II/histidine kinase"/>
    <property type="match status" value="1"/>
</dbReference>
<feature type="domain" description="HAMP" evidence="15">
    <location>
        <begin position="196"/>
        <end position="249"/>
    </location>
</feature>
<dbReference type="Gene3D" id="6.10.340.10">
    <property type="match status" value="1"/>
</dbReference>
<dbReference type="SMART" id="SM00304">
    <property type="entry name" value="HAMP"/>
    <property type="match status" value="1"/>
</dbReference>
<protein>
    <recommendedName>
        <fullName evidence="12">Sensor-like histidine kinase SenX3</fullName>
        <ecNumber evidence="3">2.7.13.3</ecNumber>
    </recommendedName>
</protein>
<dbReference type="Pfam" id="PF02518">
    <property type="entry name" value="HATPase_c"/>
    <property type="match status" value="1"/>
</dbReference>
<evidence type="ECO:0000256" key="11">
    <source>
        <dbReference type="ARBA" id="ARBA00023012"/>
    </source>
</evidence>
<dbReference type="SMART" id="SM00388">
    <property type="entry name" value="HisKA"/>
    <property type="match status" value="1"/>
</dbReference>
<evidence type="ECO:0000256" key="10">
    <source>
        <dbReference type="ARBA" id="ARBA00022989"/>
    </source>
</evidence>
<evidence type="ECO:0000259" key="15">
    <source>
        <dbReference type="PROSITE" id="PS50885"/>
    </source>
</evidence>
<dbReference type="SUPFAM" id="SSF158472">
    <property type="entry name" value="HAMP domain-like"/>
    <property type="match status" value="1"/>
</dbReference>
<comment type="subcellular location">
    <subcellularLocation>
        <location evidence="2">Cell membrane</location>
    </subcellularLocation>
</comment>
<dbReference type="InterPro" id="IPR003661">
    <property type="entry name" value="HisK_dim/P_dom"/>
</dbReference>
<dbReference type="Gene3D" id="3.30.450.40">
    <property type="match status" value="1"/>
</dbReference>
<evidence type="ECO:0000256" key="9">
    <source>
        <dbReference type="ARBA" id="ARBA00022840"/>
    </source>
</evidence>
<evidence type="ECO:0000256" key="2">
    <source>
        <dbReference type="ARBA" id="ARBA00004236"/>
    </source>
</evidence>
<evidence type="ECO:0000256" key="3">
    <source>
        <dbReference type="ARBA" id="ARBA00012438"/>
    </source>
</evidence>
<evidence type="ECO:0000256" key="12">
    <source>
        <dbReference type="ARBA" id="ARBA00039401"/>
    </source>
</evidence>
<dbReference type="PRINTS" id="PR00344">
    <property type="entry name" value="BCTRLSENSOR"/>
</dbReference>
<dbReference type="InterPro" id="IPR036890">
    <property type="entry name" value="HATPase_C_sf"/>
</dbReference>
<comment type="catalytic activity">
    <reaction evidence="1">
        <text>ATP + protein L-histidine = ADP + protein N-phospho-L-histidine.</text>
        <dbReference type="EC" id="2.7.13.3"/>
    </reaction>
</comment>
<feature type="transmembrane region" description="Helical" evidence="13">
    <location>
        <begin position="171"/>
        <end position="192"/>
    </location>
</feature>
<name>A0ABP4XKQ4_9ACTN</name>
<organism evidence="16 17">
    <name type="scientific">Luedemannella flava</name>
    <dbReference type="NCBI Taxonomy" id="349316"/>
    <lineage>
        <taxon>Bacteria</taxon>
        <taxon>Bacillati</taxon>
        <taxon>Actinomycetota</taxon>
        <taxon>Actinomycetes</taxon>
        <taxon>Micromonosporales</taxon>
        <taxon>Micromonosporaceae</taxon>
        <taxon>Luedemannella</taxon>
    </lineage>
</organism>
<evidence type="ECO:0000256" key="6">
    <source>
        <dbReference type="ARBA" id="ARBA00022692"/>
    </source>
</evidence>
<evidence type="ECO:0000259" key="14">
    <source>
        <dbReference type="PROSITE" id="PS50109"/>
    </source>
</evidence>
<dbReference type="CDD" id="cd06225">
    <property type="entry name" value="HAMP"/>
    <property type="match status" value="1"/>
</dbReference>
<dbReference type="PANTHER" id="PTHR42878:SF7">
    <property type="entry name" value="SENSOR HISTIDINE KINASE GLRK"/>
    <property type="match status" value="1"/>
</dbReference>
<keyword evidence="4" id="KW-0597">Phosphoprotein</keyword>
<evidence type="ECO:0000256" key="5">
    <source>
        <dbReference type="ARBA" id="ARBA00022679"/>
    </source>
</evidence>
<dbReference type="InterPro" id="IPR004358">
    <property type="entry name" value="Sig_transdc_His_kin-like_C"/>
</dbReference>
<dbReference type="InterPro" id="IPR029016">
    <property type="entry name" value="GAF-like_dom_sf"/>
</dbReference>
<keyword evidence="10 13" id="KW-1133">Transmembrane helix</keyword>
<dbReference type="Gene3D" id="1.10.287.130">
    <property type="match status" value="1"/>
</dbReference>
<evidence type="ECO:0000256" key="8">
    <source>
        <dbReference type="ARBA" id="ARBA00022777"/>
    </source>
</evidence>
<dbReference type="InterPro" id="IPR036097">
    <property type="entry name" value="HisK_dim/P_sf"/>
</dbReference>
<evidence type="ECO:0000256" key="1">
    <source>
        <dbReference type="ARBA" id="ARBA00000085"/>
    </source>
</evidence>
<dbReference type="RefSeq" id="WP_344125253.1">
    <property type="nucleotide sequence ID" value="NZ_BAAALT010000003.1"/>
</dbReference>